<evidence type="ECO:0000256" key="5">
    <source>
        <dbReference type="ARBA" id="ARBA00023004"/>
    </source>
</evidence>
<keyword evidence="9 11" id="KW-1015">Disulfide bond</keyword>
<accession>A0A2I1IM39</accession>
<dbReference type="GeneID" id="35867387"/>
<dbReference type="RefSeq" id="WP_024331181.1">
    <property type="nucleotide sequence ID" value="NZ_JASOXK010000003.1"/>
</dbReference>
<feature type="region of interest" description="Disordered" evidence="12">
    <location>
        <begin position="58"/>
        <end position="82"/>
    </location>
</feature>
<evidence type="ECO:0000259" key="13">
    <source>
        <dbReference type="PROSITE" id="PS51674"/>
    </source>
</evidence>
<dbReference type="GO" id="GO:0047134">
    <property type="term" value="F:protein-disulfide reductase [NAD(P)H] activity"/>
    <property type="evidence" value="ECO:0007669"/>
    <property type="project" value="TreeGrafter"/>
</dbReference>
<reference evidence="14 15" key="1">
    <citation type="submission" date="2017-12" db="EMBL/GenBank/DDBJ databases">
        <title>Phylogenetic diversity of female urinary microbiome.</title>
        <authorList>
            <person name="Thomas-White K."/>
            <person name="Wolfe A.J."/>
        </authorList>
    </citation>
    <scope>NUCLEOTIDE SEQUENCE [LARGE SCALE GENOMIC DNA]</scope>
    <source>
        <strain evidence="14 15">UMB0402</strain>
    </source>
</reference>
<evidence type="ECO:0000256" key="2">
    <source>
        <dbReference type="ARBA" id="ARBA00006597"/>
    </source>
</evidence>
<comment type="cofactor">
    <cofactor evidence="11">
        <name>[4Fe-4S] cluster</name>
        <dbReference type="ChEBI" id="CHEBI:49883"/>
    </cofactor>
    <text evidence="11">Binds 1 [4Fe-4S] cluster per subunit. Following nitrosylation of the [4Fe-4S] cluster binds 1 [4Fe-8(NO)] cluster per subunit.</text>
</comment>
<dbReference type="PANTHER" id="PTHR38839:SF6">
    <property type="entry name" value="TRANSCRIPTIONAL REGULATOR WHIB1"/>
    <property type="match status" value="1"/>
</dbReference>
<protein>
    <recommendedName>
        <fullName evidence="11">Transcriptional regulator WhiB</fullName>
    </recommendedName>
</protein>
<dbReference type="InterPro" id="IPR003482">
    <property type="entry name" value="Whib"/>
</dbReference>
<dbReference type="GO" id="GO:0046872">
    <property type="term" value="F:metal ion binding"/>
    <property type="evidence" value="ECO:0007669"/>
    <property type="project" value="UniProtKB-KW"/>
</dbReference>
<keyword evidence="5 11" id="KW-0408">Iron</keyword>
<evidence type="ECO:0000256" key="11">
    <source>
        <dbReference type="HAMAP-Rule" id="MF_01479"/>
    </source>
</evidence>
<feature type="binding site" evidence="11">
    <location>
        <position position="9"/>
    </location>
    <ligand>
        <name>[4Fe-4S] cluster</name>
        <dbReference type="ChEBI" id="CHEBI:49883"/>
    </ligand>
</feature>
<feature type="compositionally biased region" description="Basic residues" evidence="12">
    <location>
        <begin position="70"/>
        <end position="82"/>
    </location>
</feature>
<comment type="similarity">
    <text evidence="2 11">Belongs to the WhiB family.</text>
</comment>
<feature type="domain" description="4Fe-4S Wbl-type" evidence="13">
    <location>
        <begin position="8"/>
        <end position="70"/>
    </location>
</feature>
<dbReference type="GO" id="GO:0003677">
    <property type="term" value="F:DNA binding"/>
    <property type="evidence" value="ECO:0007669"/>
    <property type="project" value="UniProtKB-UniRule"/>
</dbReference>
<dbReference type="GO" id="GO:0045454">
    <property type="term" value="P:cell redox homeostasis"/>
    <property type="evidence" value="ECO:0007669"/>
    <property type="project" value="TreeGrafter"/>
</dbReference>
<evidence type="ECO:0000256" key="10">
    <source>
        <dbReference type="ARBA" id="ARBA00023163"/>
    </source>
</evidence>
<feature type="binding site" evidence="11">
    <location>
        <position position="37"/>
    </location>
    <ligand>
        <name>[4Fe-4S] cluster</name>
        <dbReference type="ChEBI" id="CHEBI:49883"/>
    </ligand>
</feature>
<feature type="binding site" evidence="11">
    <location>
        <position position="40"/>
    </location>
    <ligand>
        <name>[4Fe-4S] cluster</name>
        <dbReference type="ChEBI" id="CHEBI:49883"/>
    </ligand>
</feature>
<dbReference type="STRING" id="33007.HMPREF3198_00628"/>
<gene>
    <name evidence="11" type="primary">whiB</name>
    <name evidence="14" type="ORF">CYJ19_08315</name>
</gene>
<keyword evidence="7 11" id="KW-0805">Transcription regulation</keyword>
<dbReference type="GO" id="GO:0045892">
    <property type="term" value="P:negative regulation of DNA-templated transcription"/>
    <property type="evidence" value="ECO:0007669"/>
    <property type="project" value="TreeGrafter"/>
</dbReference>
<sequence>MDWRSRAACLTVDPELFFPIGNTGPAIAQAEEAKLVCNKCDVQETCLKWAIENHQDSGVWGGKSEDERRSMRRRAARARRAS</sequence>
<evidence type="ECO:0000256" key="6">
    <source>
        <dbReference type="ARBA" id="ARBA00023014"/>
    </source>
</evidence>
<comment type="function">
    <text evidence="11">Acts as a transcriptional regulator. Probably redox-responsive. The apo- but not holo-form probably binds DNA.</text>
</comment>
<organism evidence="14 15">
    <name type="scientific">Winkia neuii</name>
    <dbReference type="NCBI Taxonomy" id="33007"/>
    <lineage>
        <taxon>Bacteria</taxon>
        <taxon>Bacillati</taxon>
        <taxon>Actinomycetota</taxon>
        <taxon>Actinomycetes</taxon>
        <taxon>Actinomycetales</taxon>
        <taxon>Actinomycetaceae</taxon>
        <taxon>Winkia</taxon>
    </lineage>
</organism>
<dbReference type="InterPro" id="IPR034768">
    <property type="entry name" value="4FE4S_WBL"/>
</dbReference>
<evidence type="ECO:0000313" key="15">
    <source>
        <dbReference type="Proteomes" id="UP000235122"/>
    </source>
</evidence>
<evidence type="ECO:0000256" key="3">
    <source>
        <dbReference type="ARBA" id="ARBA00022485"/>
    </source>
</evidence>
<dbReference type="HAMAP" id="MF_01479">
    <property type="entry name" value="WhiB"/>
    <property type="match status" value="1"/>
</dbReference>
<comment type="caution">
    <text evidence="14">The sequence shown here is derived from an EMBL/GenBank/DDBJ whole genome shotgun (WGS) entry which is preliminary data.</text>
</comment>
<keyword evidence="6 11" id="KW-0411">Iron-sulfur</keyword>
<dbReference type="Proteomes" id="UP000235122">
    <property type="component" value="Unassembled WGS sequence"/>
</dbReference>
<keyword evidence="15" id="KW-1185">Reference proteome</keyword>
<feature type="binding site" evidence="11">
    <location>
        <position position="46"/>
    </location>
    <ligand>
        <name>[4Fe-4S] cluster</name>
        <dbReference type="ChEBI" id="CHEBI:49883"/>
    </ligand>
</feature>
<evidence type="ECO:0000256" key="7">
    <source>
        <dbReference type="ARBA" id="ARBA00023015"/>
    </source>
</evidence>
<dbReference type="GO" id="GO:0051539">
    <property type="term" value="F:4 iron, 4 sulfur cluster binding"/>
    <property type="evidence" value="ECO:0007669"/>
    <property type="project" value="UniProtKB-UniRule"/>
</dbReference>
<evidence type="ECO:0000256" key="12">
    <source>
        <dbReference type="SAM" id="MobiDB-lite"/>
    </source>
</evidence>
<evidence type="ECO:0000313" key="14">
    <source>
        <dbReference type="EMBL" id="PKY72190.1"/>
    </source>
</evidence>
<evidence type="ECO:0000256" key="1">
    <source>
        <dbReference type="ARBA" id="ARBA00004496"/>
    </source>
</evidence>
<dbReference type="PANTHER" id="PTHR38839">
    <property type="entry name" value="TRANSCRIPTIONAL REGULATOR WHID-RELATED"/>
    <property type="match status" value="1"/>
</dbReference>
<comment type="PTM">
    <text evidence="11">The Fe-S cluster can be nitrosylated by nitric oxide (NO).</text>
</comment>
<keyword evidence="3 11" id="KW-0004">4Fe-4S</keyword>
<dbReference type="PROSITE" id="PS51674">
    <property type="entry name" value="4FE4S_WBL"/>
    <property type="match status" value="1"/>
</dbReference>
<dbReference type="EMBL" id="PKKO01000004">
    <property type="protein sequence ID" value="PKY72190.1"/>
    <property type="molecule type" value="Genomic_DNA"/>
</dbReference>
<keyword evidence="11" id="KW-0963">Cytoplasm</keyword>
<proteinExistence type="inferred from homology"/>
<dbReference type="Pfam" id="PF02467">
    <property type="entry name" value="Whib"/>
    <property type="match status" value="1"/>
</dbReference>
<keyword evidence="4 11" id="KW-0479">Metal-binding</keyword>
<keyword evidence="10 11" id="KW-0804">Transcription</keyword>
<evidence type="ECO:0000256" key="4">
    <source>
        <dbReference type="ARBA" id="ARBA00022723"/>
    </source>
</evidence>
<dbReference type="GO" id="GO:0035731">
    <property type="term" value="F:dinitrosyl-iron complex binding"/>
    <property type="evidence" value="ECO:0007669"/>
    <property type="project" value="UniProtKB-UniRule"/>
</dbReference>
<comment type="PTM">
    <text evidence="11">Upon Fe-S cluster removal intramolecular disulfide bonds are formed.</text>
</comment>
<name>A0A2I1IM39_9ACTO</name>
<keyword evidence="8 11" id="KW-0238">DNA-binding</keyword>
<evidence type="ECO:0000256" key="8">
    <source>
        <dbReference type="ARBA" id="ARBA00023125"/>
    </source>
</evidence>
<dbReference type="GO" id="GO:0005737">
    <property type="term" value="C:cytoplasm"/>
    <property type="evidence" value="ECO:0007669"/>
    <property type="project" value="UniProtKB-SubCell"/>
</dbReference>
<comment type="subcellular location">
    <subcellularLocation>
        <location evidence="1 11">Cytoplasm</location>
    </subcellularLocation>
</comment>
<dbReference type="AlphaFoldDB" id="A0A2I1IM39"/>
<evidence type="ECO:0000256" key="9">
    <source>
        <dbReference type="ARBA" id="ARBA00023157"/>
    </source>
</evidence>